<organism evidence="1 2">
    <name type="scientific">Flammeovirga aprica JL-4</name>
    <dbReference type="NCBI Taxonomy" id="694437"/>
    <lineage>
        <taxon>Bacteria</taxon>
        <taxon>Pseudomonadati</taxon>
        <taxon>Bacteroidota</taxon>
        <taxon>Cytophagia</taxon>
        <taxon>Cytophagales</taxon>
        <taxon>Flammeovirgaceae</taxon>
        <taxon>Flammeovirga</taxon>
    </lineage>
</organism>
<dbReference type="AlphaFoldDB" id="A0A7X9RS50"/>
<accession>A0A7X9RS50</accession>
<dbReference type="Proteomes" id="UP000576082">
    <property type="component" value="Unassembled WGS sequence"/>
</dbReference>
<protein>
    <submittedName>
        <fullName evidence="1">Uncharacterized protein</fullName>
    </submittedName>
</protein>
<dbReference type="EMBL" id="JABANE010000005">
    <property type="protein sequence ID" value="NME66840.1"/>
    <property type="molecule type" value="Genomic_DNA"/>
</dbReference>
<keyword evidence="2" id="KW-1185">Reference proteome</keyword>
<dbReference type="RefSeq" id="WP_169654715.1">
    <property type="nucleotide sequence ID" value="NZ_JABANE010000005.1"/>
</dbReference>
<evidence type="ECO:0000313" key="1">
    <source>
        <dbReference type="EMBL" id="NME66840.1"/>
    </source>
</evidence>
<evidence type="ECO:0000313" key="2">
    <source>
        <dbReference type="Proteomes" id="UP000576082"/>
    </source>
</evidence>
<sequence>MLDEKINFNPMTKDYNTYSITRKVVFSPQLMNKDDVMESFEFSYEMAFGKGFHRNYRSGGAVVRKSGEIFANTFQGKLAEFAFYRLLISRGKQCPKPDLTVMGQEFWDDADFEIMNRSISIKSACFFSQLLLLEIKDWSAEGVYLPNNKKYDYHFFIRIKEDIKKLLKTKKWLYKSYLNKSDLYSLICSKQWFSDIPGFVTHQDLVECIRRKNIIYKGSFLNTSNTKMDASNYYIQAGDLRTLDSVSVR</sequence>
<comment type="caution">
    <text evidence="1">The sequence shown here is derived from an EMBL/GenBank/DDBJ whole genome shotgun (WGS) entry which is preliminary data.</text>
</comment>
<reference evidence="1 2" key="1">
    <citation type="submission" date="2020-04" db="EMBL/GenBank/DDBJ databases">
        <title>Flammeovirga sp. SR4, a novel species isolated from seawater.</title>
        <authorList>
            <person name="Wang X."/>
        </authorList>
    </citation>
    <scope>NUCLEOTIDE SEQUENCE [LARGE SCALE GENOMIC DNA]</scope>
    <source>
        <strain evidence="1 2">ATCC 23126</strain>
    </source>
</reference>
<proteinExistence type="predicted"/>
<gene>
    <name evidence="1" type="ORF">HHU12_02580</name>
</gene>
<name>A0A7X9RS50_9BACT</name>